<organism evidence="2">
    <name type="scientific">marine sediment metagenome</name>
    <dbReference type="NCBI Taxonomy" id="412755"/>
    <lineage>
        <taxon>unclassified sequences</taxon>
        <taxon>metagenomes</taxon>
        <taxon>ecological metagenomes</taxon>
    </lineage>
</organism>
<dbReference type="EMBL" id="LAZR01000143">
    <property type="protein sequence ID" value="KKN86909.1"/>
    <property type="molecule type" value="Genomic_DNA"/>
</dbReference>
<feature type="region of interest" description="Disordered" evidence="1">
    <location>
        <begin position="43"/>
        <end position="64"/>
    </location>
</feature>
<feature type="compositionally biased region" description="Basic and acidic residues" evidence="1">
    <location>
        <begin position="47"/>
        <end position="64"/>
    </location>
</feature>
<protein>
    <submittedName>
        <fullName evidence="2">Uncharacterized protein</fullName>
    </submittedName>
</protein>
<comment type="caution">
    <text evidence="2">The sequence shown here is derived from an EMBL/GenBank/DDBJ whole genome shotgun (WGS) entry which is preliminary data.</text>
</comment>
<reference evidence="2" key="1">
    <citation type="journal article" date="2015" name="Nature">
        <title>Complex archaea that bridge the gap between prokaryotes and eukaryotes.</title>
        <authorList>
            <person name="Spang A."/>
            <person name="Saw J.H."/>
            <person name="Jorgensen S.L."/>
            <person name="Zaremba-Niedzwiedzka K."/>
            <person name="Martijn J."/>
            <person name="Lind A.E."/>
            <person name="van Eijk R."/>
            <person name="Schleper C."/>
            <person name="Guy L."/>
            <person name="Ettema T.J."/>
        </authorList>
    </citation>
    <scope>NUCLEOTIDE SEQUENCE</scope>
</reference>
<evidence type="ECO:0000313" key="2">
    <source>
        <dbReference type="EMBL" id="KKN86909.1"/>
    </source>
</evidence>
<evidence type="ECO:0000256" key="1">
    <source>
        <dbReference type="SAM" id="MobiDB-lite"/>
    </source>
</evidence>
<gene>
    <name evidence="2" type="ORF">LCGC14_0264720</name>
</gene>
<accession>A0A0F9U5M7</accession>
<dbReference type="AlphaFoldDB" id="A0A0F9U5M7"/>
<name>A0A0F9U5M7_9ZZZZ</name>
<proteinExistence type="predicted"/>
<sequence length="64" mass="7239">MKLCAIIARGDILEISVVDDKHGFGDHDDHYHREVLVVTESVCPAGKPKERDEDDYRRPDSTTS</sequence>